<sequence length="160" mass="15840">MTQSGWNIRIPGVRLEIGSERRWPDSGKPAAGVDRHQEVVSTDTSVMWRGVNRHQECIVLARCARGRGLGGRGGRGPDFLSTSESASGSAIVRVGGAGAGTGDGAGVGRGAVSESVGSAAQSASHVAGSDPQNGVGPGLDVRAGVGLGQAGSATAPAGGW</sequence>
<dbReference type="Proteomes" id="UP000029120">
    <property type="component" value="Unassembled WGS sequence"/>
</dbReference>
<name>A0A087FXY6_ARAAL</name>
<protein>
    <submittedName>
        <fullName evidence="2">Uncharacterized protein</fullName>
    </submittedName>
</protein>
<evidence type="ECO:0000313" key="2">
    <source>
        <dbReference type="EMBL" id="KFK22488.1"/>
    </source>
</evidence>
<dbReference type="EMBL" id="KL988720">
    <property type="protein sequence ID" value="KFK22488.1"/>
    <property type="molecule type" value="Genomic_DNA"/>
</dbReference>
<keyword evidence="3" id="KW-1185">Reference proteome</keyword>
<feature type="region of interest" description="Disordered" evidence="1">
    <location>
        <begin position="109"/>
        <end position="141"/>
    </location>
</feature>
<evidence type="ECO:0000313" key="3">
    <source>
        <dbReference type="Proteomes" id="UP000029120"/>
    </source>
</evidence>
<reference evidence="3" key="1">
    <citation type="journal article" date="2015" name="Nat. Plants">
        <title>Genome expansion of Arabis alpina linked with retrotransposition and reduced symmetric DNA methylation.</title>
        <authorList>
            <person name="Willing E.M."/>
            <person name="Rawat V."/>
            <person name="Mandakova T."/>
            <person name="Maumus F."/>
            <person name="James G.V."/>
            <person name="Nordstroem K.J."/>
            <person name="Becker C."/>
            <person name="Warthmann N."/>
            <person name="Chica C."/>
            <person name="Szarzynska B."/>
            <person name="Zytnicki M."/>
            <person name="Albani M.C."/>
            <person name="Kiefer C."/>
            <person name="Bergonzi S."/>
            <person name="Castaings L."/>
            <person name="Mateos J.L."/>
            <person name="Berns M.C."/>
            <person name="Bujdoso N."/>
            <person name="Piofczyk T."/>
            <person name="de Lorenzo L."/>
            <person name="Barrero-Sicilia C."/>
            <person name="Mateos I."/>
            <person name="Piednoel M."/>
            <person name="Hagmann J."/>
            <person name="Chen-Min-Tao R."/>
            <person name="Iglesias-Fernandez R."/>
            <person name="Schuster S.C."/>
            <person name="Alonso-Blanco C."/>
            <person name="Roudier F."/>
            <person name="Carbonero P."/>
            <person name="Paz-Ares J."/>
            <person name="Davis S.J."/>
            <person name="Pecinka A."/>
            <person name="Quesneville H."/>
            <person name="Colot V."/>
            <person name="Lysak M.A."/>
            <person name="Weigel D."/>
            <person name="Coupland G."/>
            <person name="Schneeberger K."/>
        </authorList>
    </citation>
    <scope>NUCLEOTIDE SEQUENCE [LARGE SCALE GENOMIC DNA]</scope>
    <source>
        <strain evidence="3">cv. Pajares</strain>
    </source>
</reference>
<feature type="compositionally biased region" description="Polar residues" evidence="1">
    <location>
        <begin position="115"/>
        <end position="124"/>
    </location>
</feature>
<proteinExistence type="predicted"/>
<dbReference type="AlphaFoldDB" id="A0A087FXY6"/>
<dbReference type="Gramene" id="KFK22488">
    <property type="protein sequence ID" value="KFK22488"/>
    <property type="gene ID" value="AALP_AAs63008U000200"/>
</dbReference>
<organism evidence="2 3">
    <name type="scientific">Arabis alpina</name>
    <name type="common">Alpine rock-cress</name>
    <dbReference type="NCBI Taxonomy" id="50452"/>
    <lineage>
        <taxon>Eukaryota</taxon>
        <taxon>Viridiplantae</taxon>
        <taxon>Streptophyta</taxon>
        <taxon>Embryophyta</taxon>
        <taxon>Tracheophyta</taxon>
        <taxon>Spermatophyta</taxon>
        <taxon>Magnoliopsida</taxon>
        <taxon>eudicotyledons</taxon>
        <taxon>Gunneridae</taxon>
        <taxon>Pentapetalae</taxon>
        <taxon>rosids</taxon>
        <taxon>malvids</taxon>
        <taxon>Brassicales</taxon>
        <taxon>Brassicaceae</taxon>
        <taxon>Arabideae</taxon>
        <taxon>Arabis</taxon>
    </lineage>
</organism>
<gene>
    <name evidence="2" type="ORF">AALP_AAs63008U000200</name>
</gene>
<evidence type="ECO:0000256" key="1">
    <source>
        <dbReference type="SAM" id="MobiDB-lite"/>
    </source>
</evidence>
<accession>A0A087FXY6</accession>